<dbReference type="InParanoid" id="D8Q3A4"/>
<evidence type="ECO:0000313" key="4">
    <source>
        <dbReference type="EMBL" id="EFI98281.1"/>
    </source>
</evidence>
<evidence type="ECO:0000256" key="1">
    <source>
        <dbReference type="ARBA" id="ARBA00022679"/>
    </source>
</evidence>
<evidence type="ECO:0008006" key="6">
    <source>
        <dbReference type="Google" id="ProtNLM"/>
    </source>
</evidence>
<dbReference type="SUPFAM" id="SSF53901">
    <property type="entry name" value="Thiolase-like"/>
    <property type="match status" value="2"/>
</dbReference>
<dbReference type="AlphaFoldDB" id="D8Q3A4"/>
<evidence type="ECO:0000259" key="3">
    <source>
        <dbReference type="Pfam" id="PF22691"/>
    </source>
</evidence>
<name>D8Q3A4_SCHCM</name>
<accession>D8Q3A4</accession>
<dbReference type="eggNOG" id="KOG1406">
    <property type="taxonomic scope" value="Eukaryota"/>
</dbReference>
<proteinExistence type="predicted"/>
<dbReference type="STRING" id="578458.D8Q3A4"/>
<feature type="domain" description="Thiolase C-terminal" evidence="3">
    <location>
        <begin position="280"/>
        <end position="383"/>
    </location>
</feature>
<protein>
    <recommendedName>
        <fullName evidence="6">Thiolase-like protein</fullName>
    </recommendedName>
</protein>
<dbReference type="NCBIfam" id="NF006102">
    <property type="entry name" value="PRK08256.1"/>
    <property type="match status" value="1"/>
</dbReference>
<evidence type="ECO:0000259" key="2">
    <source>
        <dbReference type="Pfam" id="PF00108"/>
    </source>
</evidence>
<dbReference type="OMA" id="PSLYAMM"/>
<dbReference type="KEGG" id="scm:SCHCO_02617832"/>
<dbReference type="PANTHER" id="PTHR42870:SF1">
    <property type="entry name" value="NON-SPECIFIC LIPID-TRANSFER PROTEIN-LIKE 2"/>
    <property type="match status" value="1"/>
</dbReference>
<dbReference type="Proteomes" id="UP000007431">
    <property type="component" value="Unassembled WGS sequence"/>
</dbReference>
<dbReference type="CDD" id="cd00829">
    <property type="entry name" value="SCP-x_thiolase"/>
    <property type="match status" value="1"/>
</dbReference>
<dbReference type="Pfam" id="PF22691">
    <property type="entry name" value="Thiolase_C_1"/>
    <property type="match status" value="1"/>
</dbReference>
<dbReference type="InterPro" id="IPR020616">
    <property type="entry name" value="Thiolase_N"/>
</dbReference>
<feature type="domain" description="Thiolase N-terminal" evidence="2">
    <location>
        <begin position="23"/>
        <end position="235"/>
    </location>
</feature>
<dbReference type="InterPro" id="IPR055140">
    <property type="entry name" value="Thiolase_C_2"/>
</dbReference>
<dbReference type="InterPro" id="IPR016039">
    <property type="entry name" value="Thiolase-like"/>
</dbReference>
<evidence type="ECO:0000313" key="5">
    <source>
        <dbReference type="Proteomes" id="UP000007431"/>
    </source>
</evidence>
<dbReference type="Pfam" id="PF00108">
    <property type="entry name" value="Thiolase_N"/>
    <property type="match status" value="1"/>
</dbReference>
<dbReference type="HOGENOM" id="CLU_035425_0_1_1"/>
<organism evidence="5">
    <name type="scientific">Schizophyllum commune (strain H4-8 / FGSC 9210)</name>
    <name type="common">Split gill fungus</name>
    <dbReference type="NCBI Taxonomy" id="578458"/>
    <lineage>
        <taxon>Eukaryota</taxon>
        <taxon>Fungi</taxon>
        <taxon>Dikarya</taxon>
        <taxon>Basidiomycota</taxon>
        <taxon>Agaricomycotina</taxon>
        <taxon>Agaricomycetes</taxon>
        <taxon>Agaricomycetidae</taxon>
        <taxon>Agaricales</taxon>
        <taxon>Schizophyllaceae</taxon>
        <taxon>Schizophyllum</taxon>
    </lineage>
</organism>
<reference evidence="4 5" key="1">
    <citation type="journal article" date="2010" name="Nat. Biotechnol.">
        <title>Genome sequence of the model mushroom Schizophyllum commune.</title>
        <authorList>
            <person name="Ohm R.A."/>
            <person name="de Jong J.F."/>
            <person name="Lugones L.G."/>
            <person name="Aerts A."/>
            <person name="Kothe E."/>
            <person name="Stajich J.E."/>
            <person name="de Vries R.P."/>
            <person name="Record E."/>
            <person name="Levasseur A."/>
            <person name="Baker S.E."/>
            <person name="Bartholomew K.A."/>
            <person name="Coutinho P.M."/>
            <person name="Erdmann S."/>
            <person name="Fowler T.J."/>
            <person name="Gathman A.C."/>
            <person name="Lombard V."/>
            <person name="Henrissat B."/>
            <person name="Knabe N."/>
            <person name="Kuees U."/>
            <person name="Lilly W.W."/>
            <person name="Lindquist E."/>
            <person name="Lucas S."/>
            <person name="Magnuson J.K."/>
            <person name="Piumi F."/>
            <person name="Raudaskoski M."/>
            <person name="Salamov A."/>
            <person name="Schmutz J."/>
            <person name="Schwarze F.W.M.R."/>
            <person name="vanKuyk P.A."/>
            <person name="Horton J.S."/>
            <person name="Grigoriev I.V."/>
            <person name="Woesten H.A.B."/>
        </authorList>
    </citation>
    <scope>NUCLEOTIDE SEQUENCE [LARGE SCALE GENOMIC DNA]</scope>
    <source>
        <strain evidence="5">H4-8 / FGSC 9210</strain>
    </source>
</reference>
<dbReference type="RefSeq" id="XP_003033184.1">
    <property type="nucleotide sequence ID" value="XM_003033138.1"/>
</dbReference>
<sequence>MARRTFLIGLGCTPFIKPRGTRTTESMGLEAATKALLDAGITYDDIDTAAVGYCYGDSTSGQRALYALGLTGIPVVNVNNNCSTGSTALYLANNAVRGEQAECALALGFERMAPGSLGTVFRDRPSPMGLFAQRVQEIEDDSLGANKGPPAPREFDNAAREYFAHHGVDAGAGKRVLAKIAAKNHRHAVNNPYAQFRNGWGEEEILNATTITATLTKYMCSPTSDGAACCIVASEAFVHTHHLENQAIEIVAQGLNTDAPSAFEKTKWGAGDESGPAMDLVGYGMTKACADKVFLVAGASRAEVGVVELHDCFAANELITYPALGFCAPGEAHKGVERGAFEHVNPSGGLEAKGHPLGATGLAMCFYVGMQLRNWAGPMQVPGLFDTKDPRGKFGLVHNIGLGGAVVVTLLRRPEFYEDGKQREDGRDRLTYNHAHIARPITRADVDKVKSRKAPSKYVLEYTTIGWEEGKEAKL</sequence>
<dbReference type="InterPro" id="IPR020615">
    <property type="entry name" value="Thiolase_acyl_enz_int_AS"/>
</dbReference>
<keyword evidence="1" id="KW-0808">Transferase</keyword>
<keyword evidence="5" id="KW-1185">Reference proteome</keyword>
<dbReference type="GeneID" id="9595197"/>
<gene>
    <name evidence="4" type="ORF">SCHCODRAFT_67156</name>
</gene>
<dbReference type="PROSITE" id="PS00098">
    <property type="entry name" value="THIOLASE_1"/>
    <property type="match status" value="1"/>
</dbReference>
<dbReference type="GO" id="GO:0016747">
    <property type="term" value="F:acyltransferase activity, transferring groups other than amino-acyl groups"/>
    <property type="evidence" value="ECO:0007669"/>
    <property type="project" value="InterPro"/>
</dbReference>
<dbReference type="Gene3D" id="3.40.47.10">
    <property type="match status" value="1"/>
</dbReference>
<dbReference type="PANTHER" id="PTHR42870">
    <property type="entry name" value="ACETYL-COA C-ACETYLTRANSFERASE"/>
    <property type="match status" value="1"/>
</dbReference>
<dbReference type="VEuPathDB" id="FungiDB:SCHCODRAFT_02617832"/>
<dbReference type="EMBL" id="GL377305">
    <property type="protein sequence ID" value="EFI98281.1"/>
    <property type="molecule type" value="Genomic_DNA"/>
</dbReference>
<dbReference type="OrthoDB" id="542135at2759"/>